<accession>A0A3D9HRW2</accession>
<comment type="similarity">
    <text evidence="1">Belongs to the glycosyltransferase 2 family. WaaE/KdtX subfamily.</text>
</comment>
<protein>
    <submittedName>
        <fullName evidence="3">Glycosyltransferase involved in cell wall biosynthesis</fullName>
    </submittedName>
</protein>
<dbReference type="SUPFAM" id="SSF53448">
    <property type="entry name" value="Nucleotide-diphospho-sugar transferases"/>
    <property type="match status" value="1"/>
</dbReference>
<dbReference type="AlphaFoldDB" id="A0A3D9HRW2"/>
<evidence type="ECO:0000313" key="4">
    <source>
        <dbReference type="Proteomes" id="UP000256845"/>
    </source>
</evidence>
<keyword evidence="4" id="KW-1185">Reference proteome</keyword>
<organism evidence="3 4">
    <name type="scientific">Aestuariispira insulae</name>
    <dbReference type="NCBI Taxonomy" id="1461337"/>
    <lineage>
        <taxon>Bacteria</taxon>
        <taxon>Pseudomonadati</taxon>
        <taxon>Pseudomonadota</taxon>
        <taxon>Alphaproteobacteria</taxon>
        <taxon>Rhodospirillales</taxon>
        <taxon>Kiloniellaceae</taxon>
        <taxon>Aestuariispira</taxon>
    </lineage>
</organism>
<dbReference type="OrthoDB" id="9815923at2"/>
<name>A0A3D9HRW2_9PROT</name>
<sequence length="250" mass="28404">MSKKLSALVVAHNEEKQLAACLETLRFADELVVVLDKCTDGSKEIAERFGAITIEGSWPIEGHRRNTGLDASSGDWILELDADERVTDALADEIRTTINKYDDGYFLVPFDNYIGDHRVRYGWGASWGVSAAPRLSARGAKRWGDQRIHPALTLKGPKRMLSGRIDHYVDRNITDMLKRLDSYSTAKARDLRENPDGIGYARNIRRMFSRFFKCYVSRKGYREGKYGFLIALMAALYPILSYLKAQLEDE</sequence>
<gene>
    <name evidence="3" type="ORF">DFP90_102272</name>
</gene>
<evidence type="ECO:0000259" key="2">
    <source>
        <dbReference type="Pfam" id="PF00535"/>
    </source>
</evidence>
<dbReference type="RefSeq" id="WP_115935805.1">
    <property type="nucleotide sequence ID" value="NZ_QRDW01000002.1"/>
</dbReference>
<evidence type="ECO:0000256" key="1">
    <source>
        <dbReference type="ARBA" id="ARBA00038494"/>
    </source>
</evidence>
<dbReference type="InterPro" id="IPR001173">
    <property type="entry name" value="Glyco_trans_2-like"/>
</dbReference>
<reference evidence="3 4" key="1">
    <citation type="submission" date="2018-07" db="EMBL/GenBank/DDBJ databases">
        <title>Genomic Encyclopedia of Type Strains, Phase III (KMG-III): the genomes of soil and plant-associated and newly described type strains.</title>
        <authorList>
            <person name="Whitman W."/>
        </authorList>
    </citation>
    <scope>NUCLEOTIDE SEQUENCE [LARGE SCALE GENOMIC DNA]</scope>
    <source>
        <strain evidence="3 4">CECT 8488</strain>
    </source>
</reference>
<dbReference type="EMBL" id="QRDW01000002">
    <property type="protein sequence ID" value="RED52254.1"/>
    <property type="molecule type" value="Genomic_DNA"/>
</dbReference>
<dbReference type="Proteomes" id="UP000256845">
    <property type="component" value="Unassembled WGS sequence"/>
</dbReference>
<comment type="caution">
    <text evidence="3">The sequence shown here is derived from an EMBL/GenBank/DDBJ whole genome shotgun (WGS) entry which is preliminary data.</text>
</comment>
<proteinExistence type="inferred from homology"/>
<keyword evidence="3" id="KW-0808">Transferase</keyword>
<evidence type="ECO:0000313" key="3">
    <source>
        <dbReference type="EMBL" id="RED52254.1"/>
    </source>
</evidence>
<dbReference type="CDD" id="cd02511">
    <property type="entry name" value="Beta4Glucosyltransferase"/>
    <property type="match status" value="1"/>
</dbReference>
<dbReference type="InterPro" id="IPR029044">
    <property type="entry name" value="Nucleotide-diphossugar_trans"/>
</dbReference>
<dbReference type="Gene3D" id="3.90.550.10">
    <property type="entry name" value="Spore Coat Polysaccharide Biosynthesis Protein SpsA, Chain A"/>
    <property type="match status" value="1"/>
</dbReference>
<dbReference type="GO" id="GO:0016740">
    <property type="term" value="F:transferase activity"/>
    <property type="evidence" value="ECO:0007669"/>
    <property type="project" value="UniProtKB-KW"/>
</dbReference>
<dbReference type="PANTHER" id="PTHR43630">
    <property type="entry name" value="POLY-BETA-1,6-N-ACETYL-D-GLUCOSAMINE SYNTHASE"/>
    <property type="match status" value="1"/>
</dbReference>
<feature type="domain" description="Glycosyltransferase 2-like" evidence="2">
    <location>
        <begin position="6"/>
        <end position="116"/>
    </location>
</feature>
<dbReference type="Pfam" id="PF00535">
    <property type="entry name" value="Glycos_transf_2"/>
    <property type="match status" value="1"/>
</dbReference>
<dbReference type="PANTHER" id="PTHR43630:SF2">
    <property type="entry name" value="GLYCOSYLTRANSFERASE"/>
    <property type="match status" value="1"/>
</dbReference>